<reference evidence="8" key="2">
    <citation type="journal article" date="2007" name="Science">
        <title>Draft genome sequence of the sexually transmitted pathogen Trichomonas vaginalis.</title>
        <authorList>
            <person name="Carlton J.M."/>
            <person name="Hirt R.P."/>
            <person name="Silva J.C."/>
            <person name="Delcher A.L."/>
            <person name="Schatz M."/>
            <person name="Zhao Q."/>
            <person name="Wortman J.R."/>
            <person name="Bidwell S.L."/>
            <person name="Alsmark U.C.M."/>
            <person name="Besteiro S."/>
            <person name="Sicheritz-Ponten T."/>
            <person name="Noel C.J."/>
            <person name="Dacks J.B."/>
            <person name="Foster P.G."/>
            <person name="Simillion C."/>
            <person name="Van de Peer Y."/>
            <person name="Miranda-Saavedra D."/>
            <person name="Barton G.J."/>
            <person name="Westrop G.D."/>
            <person name="Mueller S."/>
            <person name="Dessi D."/>
            <person name="Fiori P.L."/>
            <person name="Ren Q."/>
            <person name="Paulsen I."/>
            <person name="Zhang H."/>
            <person name="Bastida-Corcuera F.D."/>
            <person name="Simoes-Barbosa A."/>
            <person name="Brown M.T."/>
            <person name="Hayes R.D."/>
            <person name="Mukherjee M."/>
            <person name="Okumura C.Y."/>
            <person name="Schneider R."/>
            <person name="Smith A.J."/>
            <person name="Vanacova S."/>
            <person name="Villalvazo M."/>
            <person name="Haas B.J."/>
            <person name="Pertea M."/>
            <person name="Feldblyum T.V."/>
            <person name="Utterback T.R."/>
            <person name="Shu C.L."/>
            <person name="Osoegawa K."/>
            <person name="de Jong P.J."/>
            <person name="Hrdy I."/>
            <person name="Horvathova L."/>
            <person name="Zubacova Z."/>
            <person name="Dolezal P."/>
            <person name="Malik S.B."/>
            <person name="Logsdon J.M. Jr."/>
            <person name="Henze K."/>
            <person name="Gupta A."/>
            <person name="Wang C.C."/>
            <person name="Dunne R.L."/>
            <person name="Upcroft J.A."/>
            <person name="Upcroft P."/>
            <person name="White O."/>
            <person name="Salzberg S.L."/>
            <person name="Tang P."/>
            <person name="Chiu C.-H."/>
            <person name="Lee Y.-S."/>
            <person name="Embley T.M."/>
            <person name="Coombs G.H."/>
            <person name="Mottram J.C."/>
            <person name="Tachezy J."/>
            <person name="Fraser-Liggett C.M."/>
            <person name="Johnson P.J."/>
        </authorList>
    </citation>
    <scope>NUCLEOTIDE SEQUENCE [LARGE SCALE GENOMIC DNA]</scope>
    <source>
        <strain evidence="8">G3</strain>
    </source>
</reference>
<reference evidence="8" key="1">
    <citation type="submission" date="2006-10" db="EMBL/GenBank/DDBJ databases">
        <authorList>
            <person name="Amadeo P."/>
            <person name="Zhao Q."/>
            <person name="Wortman J."/>
            <person name="Fraser-Liggett C."/>
            <person name="Carlton J."/>
        </authorList>
    </citation>
    <scope>NUCLEOTIDE SEQUENCE</scope>
    <source>
        <strain evidence="8">G3</strain>
    </source>
</reference>
<evidence type="ECO:0000256" key="6">
    <source>
        <dbReference type="ARBA" id="ARBA00023273"/>
    </source>
</evidence>
<dbReference type="GO" id="GO:0031514">
    <property type="term" value="C:motile cilium"/>
    <property type="evidence" value="ECO:0000318"/>
    <property type="project" value="GO_Central"/>
</dbReference>
<feature type="region of interest" description="Disordered" evidence="7">
    <location>
        <begin position="1"/>
        <end position="27"/>
    </location>
</feature>
<dbReference type="AlphaFoldDB" id="A2E4R3"/>
<proteinExistence type="inferred from homology"/>
<dbReference type="VEuPathDB" id="TrichDB:TVAG_246050"/>
<accession>A2E4R3</accession>
<dbReference type="VEuPathDB" id="TrichDB:TVAGG3_0862660"/>
<evidence type="ECO:0000256" key="2">
    <source>
        <dbReference type="ARBA" id="ARBA00007700"/>
    </source>
</evidence>
<evidence type="ECO:0000313" key="9">
    <source>
        <dbReference type="Proteomes" id="UP000001542"/>
    </source>
</evidence>
<evidence type="ECO:0000256" key="4">
    <source>
        <dbReference type="ARBA" id="ARBA00023069"/>
    </source>
</evidence>
<dbReference type="GO" id="GO:0005815">
    <property type="term" value="C:microtubule organizing center"/>
    <property type="evidence" value="ECO:0000318"/>
    <property type="project" value="GO_Central"/>
</dbReference>
<dbReference type="STRING" id="5722.A2E4R3"/>
<evidence type="ECO:0000313" key="8">
    <source>
        <dbReference type="EMBL" id="EAY12373.1"/>
    </source>
</evidence>
<dbReference type="PANTHER" id="PTHR13376">
    <property type="entry name" value="INTRAFLAGELLAR TRANSPORT PROTEIN 46 HOMOLOG"/>
    <property type="match status" value="1"/>
</dbReference>
<keyword evidence="6" id="KW-0966">Cell projection</keyword>
<organism evidence="8 9">
    <name type="scientific">Trichomonas vaginalis (strain ATCC PRA-98 / G3)</name>
    <dbReference type="NCBI Taxonomy" id="412133"/>
    <lineage>
        <taxon>Eukaryota</taxon>
        <taxon>Metamonada</taxon>
        <taxon>Parabasalia</taxon>
        <taxon>Trichomonadida</taxon>
        <taxon>Trichomonadidae</taxon>
        <taxon>Trichomonas</taxon>
    </lineage>
</organism>
<gene>
    <name evidence="8" type="ORF">TVAG_246050</name>
</gene>
<dbReference type="Proteomes" id="UP000001542">
    <property type="component" value="Unassembled WGS sequence"/>
</dbReference>
<dbReference type="Pfam" id="PF12317">
    <property type="entry name" value="IFT46_B_C"/>
    <property type="match status" value="1"/>
</dbReference>
<dbReference type="SMR" id="A2E4R3"/>
<dbReference type="OrthoDB" id="2119217at2759"/>
<dbReference type="GO" id="GO:0060271">
    <property type="term" value="P:cilium assembly"/>
    <property type="evidence" value="ECO:0000318"/>
    <property type="project" value="GO_Central"/>
</dbReference>
<comment type="similarity">
    <text evidence="2">Belongs to the IFT46 family.</text>
</comment>
<dbReference type="EMBL" id="DS113303">
    <property type="protein sequence ID" value="EAY12373.1"/>
    <property type="molecule type" value="Genomic_DNA"/>
</dbReference>
<dbReference type="PANTHER" id="PTHR13376:SF0">
    <property type="entry name" value="INTRAFLAGELLAR TRANSPORT PROTEIN 46 HOMOLOG"/>
    <property type="match status" value="1"/>
</dbReference>
<dbReference type="InterPro" id="IPR022088">
    <property type="entry name" value="Intraflagellar_transp_cmplxB"/>
</dbReference>
<dbReference type="RefSeq" id="XP_001324596.1">
    <property type="nucleotide sequence ID" value="XM_001324561.1"/>
</dbReference>
<dbReference type="GO" id="GO:0042073">
    <property type="term" value="P:intraciliary transport"/>
    <property type="evidence" value="ECO:0000318"/>
    <property type="project" value="GO_Central"/>
</dbReference>
<evidence type="ECO:0000256" key="7">
    <source>
        <dbReference type="SAM" id="MobiDB-lite"/>
    </source>
</evidence>
<dbReference type="InParanoid" id="A2E4R3"/>
<feature type="compositionally biased region" description="Polar residues" evidence="7">
    <location>
        <begin position="10"/>
        <end position="26"/>
    </location>
</feature>
<feature type="compositionally biased region" description="Polar residues" evidence="7">
    <location>
        <begin position="53"/>
        <end position="65"/>
    </location>
</feature>
<comment type="subcellular location">
    <subcellularLocation>
        <location evidence="1">Cytoplasm</location>
        <location evidence="1">Cytoskeleton</location>
        <location evidence="1">Cilium basal body</location>
    </subcellularLocation>
</comment>
<keyword evidence="4" id="KW-0969">Cilium</keyword>
<dbReference type="eggNOG" id="ENOG502QPNA">
    <property type="taxonomic scope" value="Eukaryota"/>
</dbReference>
<keyword evidence="5" id="KW-0206">Cytoskeleton</keyword>
<protein>
    <submittedName>
        <fullName evidence="8">LOC300675 protein, putative</fullName>
    </submittedName>
</protein>
<evidence type="ECO:0000256" key="5">
    <source>
        <dbReference type="ARBA" id="ARBA00023212"/>
    </source>
</evidence>
<feature type="region of interest" description="Disordered" evidence="7">
    <location>
        <begin position="43"/>
        <end position="69"/>
    </location>
</feature>
<evidence type="ECO:0000256" key="1">
    <source>
        <dbReference type="ARBA" id="ARBA00004120"/>
    </source>
</evidence>
<evidence type="ECO:0000256" key="3">
    <source>
        <dbReference type="ARBA" id="ARBA00022490"/>
    </source>
</evidence>
<keyword evidence="9" id="KW-1185">Reference proteome</keyword>
<name>A2E4R3_TRIV3</name>
<keyword evidence="3" id="KW-0963">Cytoplasm</keyword>
<dbReference type="GO" id="GO:0030992">
    <property type="term" value="C:intraciliary transport particle B"/>
    <property type="evidence" value="ECO:0000318"/>
    <property type="project" value="GO_Central"/>
</dbReference>
<sequence>MNEEEEEQNLDISYGSSDRLNLSSSKDGGLQIPNLKFDFAQPQKKQQAFEFPSPQNLMSADTSLSKPGKEDFPDFNGWQSVPVSNDAPNYYGEFKPQSYNQPDETSDPELAAVFNLITEFNPELTPMTIHFKPFLPDLIPSIGAIDAFIKVPRPDDEFEPLGLTVLDEPTIGCSNPQVLRMELRERFGVTTNEADGYIGKIADLENNQKELDSWLESIEEIYRNRPPPTIAYSSAMPDLEDLAQEWPQVFDEVLQSVPLPSADLDLTIEEYSKIICSILDIPVRGNIVESLHVLFSLYSMFEDNQFFKSLPDNRF</sequence>
<dbReference type="KEGG" id="tva:4770335"/>